<keyword evidence="3" id="KW-0804">Transcription</keyword>
<dbReference type="EMBL" id="SMKZ01000026">
    <property type="protein sequence ID" value="TDE08260.1"/>
    <property type="molecule type" value="Genomic_DNA"/>
</dbReference>
<dbReference type="PANTHER" id="PTHR30136">
    <property type="entry name" value="HELIX-TURN-HELIX TRANSCRIPTIONAL REGULATOR, ICLR FAMILY"/>
    <property type="match status" value="1"/>
</dbReference>
<reference evidence="6 7" key="1">
    <citation type="submission" date="2019-03" db="EMBL/GenBank/DDBJ databases">
        <title>Draft genome sequences of novel Actinobacteria.</title>
        <authorList>
            <person name="Sahin N."/>
            <person name="Ay H."/>
            <person name="Saygin H."/>
        </authorList>
    </citation>
    <scope>NUCLEOTIDE SEQUENCE [LARGE SCALE GENOMIC DNA]</scope>
    <source>
        <strain evidence="6 7">5K138</strain>
    </source>
</reference>
<dbReference type="InterPro" id="IPR050707">
    <property type="entry name" value="HTH_MetabolicPath_Reg"/>
</dbReference>
<evidence type="ECO:0000259" key="4">
    <source>
        <dbReference type="PROSITE" id="PS51077"/>
    </source>
</evidence>
<dbReference type="PROSITE" id="PS51077">
    <property type="entry name" value="HTH_ICLR"/>
    <property type="match status" value="1"/>
</dbReference>
<dbReference type="Proteomes" id="UP000294739">
    <property type="component" value="Unassembled WGS sequence"/>
</dbReference>
<dbReference type="SUPFAM" id="SSF55781">
    <property type="entry name" value="GAF domain-like"/>
    <property type="match status" value="1"/>
</dbReference>
<feature type="domain" description="IclR-ED" evidence="5">
    <location>
        <begin position="78"/>
        <end position="260"/>
    </location>
</feature>
<proteinExistence type="predicted"/>
<dbReference type="GO" id="GO:0003700">
    <property type="term" value="F:DNA-binding transcription factor activity"/>
    <property type="evidence" value="ECO:0007669"/>
    <property type="project" value="TreeGrafter"/>
</dbReference>
<dbReference type="OrthoDB" id="5242615at2"/>
<gene>
    <name evidence="6" type="ORF">E1269_18305</name>
</gene>
<evidence type="ECO:0000259" key="5">
    <source>
        <dbReference type="PROSITE" id="PS51078"/>
    </source>
</evidence>
<dbReference type="AlphaFoldDB" id="A0A4R5D8N3"/>
<keyword evidence="1" id="KW-0805">Transcription regulation</keyword>
<evidence type="ECO:0000256" key="1">
    <source>
        <dbReference type="ARBA" id="ARBA00023015"/>
    </source>
</evidence>
<protein>
    <submittedName>
        <fullName evidence="6">IclR family transcriptional regulator</fullName>
    </submittedName>
</protein>
<evidence type="ECO:0000256" key="3">
    <source>
        <dbReference type="ARBA" id="ARBA00023163"/>
    </source>
</evidence>
<dbReference type="PROSITE" id="PS51078">
    <property type="entry name" value="ICLR_ED"/>
    <property type="match status" value="1"/>
</dbReference>
<name>A0A4R5D8N3_9ACTN</name>
<organism evidence="6 7">
    <name type="scientific">Jiangella asiatica</name>
    <dbReference type="NCBI Taxonomy" id="2530372"/>
    <lineage>
        <taxon>Bacteria</taxon>
        <taxon>Bacillati</taxon>
        <taxon>Actinomycetota</taxon>
        <taxon>Actinomycetes</taxon>
        <taxon>Jiangellales</taxon>
        <taxon>Jiangellaceae</taxon>
        <taxon>Jiangella</taxon>
    </lineage>
</organism>
<dbReference type="InterPro" id="IPR036388">
    <property type="entry name" value="WH-like_DNA-bd_sf"/>
</dbReference>
<dbReference type="InterPro" id="IPR005471">
    <property type="entry name" value="Tscrpt_reg_IclR_N"/>
</dbReference>
<comment type="caution">
    <text evidence="6">The sequence shown here is derived from an EMBL/GenBank/DDBJ whole genome shotgun (WGS) entry which is preliminary data.</text>
</comment>
<dbReference type="Pfam" id="PF01614">
    <property type="entry name" value="IclR_C"/>
    <property type="match status" value="1"/>
</dbReference>
<dbReference type="InterPro" id="IPR029016">
    <property type="entry name" value="GAF-like_dom_sf"/>
</dbReference>
<keyword evidence="7" id="KW-1185">Reference proteome</keyword>
<dbReference type="SUPFAM" id="SSF46785">
    <property type="entry name" value="Winged helix' DNA-binding domain"/>
    <property type="match status" value="1"/>
</dbReference>
<evidence type="ECO:0000313" key="7">
    <source>
        <dbReference type="Proteomes" id="UP000294739"/>
    </source>
</evidence>
<dbReference type="GO" id="GO:0045892">
    <property type="term" value="P:negative regulation of DNA-templated transcription"/>
    <property type="evidence" value="ECO:0007669"/>
    <property type="project" value="TreeGrafter"/>
</dbReference>
<dbReference type="Pfam" id="PF09339">
    <property type="entry name" value="HTH_IclR"/>
    <property type="match status" value="1"/>
</dbReference>
<dbReference type="InParanoid" id="A0A4R5D8N3"/>
<feature type="domain" description="HTH iclR-type" evidence="4">
    <location>
        <begin position="18"/>
        <end position="78"/>
    </location>
</feature>
<sequence>MTPITRSEKGRTLPPTTLQSVRRALAVLEVIAYSSPPTAKDVAVACDLELATTYHLLNTLIEAGYVEKDDRRLFPTGRLVELGAAVERRLRPDPALIAAMERLTSVTGETTYLSEWLRGDVVAVGSMEGTNPVRVGIVPTGERGFAHARASGKVLLAFGPPERLEVVLKRGSLRARTANTITRVARLEAEIEQVHRQGYAVDRAEYIEGVCCIAAPISESTGFSRYCLAVLVPATRFADEETMLIEAVTTAAAHVRVRPS</sequence>
<dbReference type="InterPro" id="IPR036390">
    <property type="entry name" value="WH_DNA-bd_sf"/>
</dbReference>
<accession>A0A4R5D8N3</accession>
<dbReference type="InterPro" id="IPR014757">
    <property type="entry name" value="Tscrpt_reg_IclR_C"/>
</dbReference>
<dbReference type="GO" id="GO:0003677">
    <property type="term" value="F:DNA binding"/>
    <property type="evidence" value="ECO:0007669"/>
    <property type="project" value="UniProtKB-KW"/>
</dbReference>
<keyword evidence="2" id="KW-0238">DNA-binding</keyword>
<evidence type="ECO:0000256" key="2">
    <source>
        <dbReference type="ARBA" id="ARBA00023125"/>
    </source>
</evidence>
<dbReference type="PANTHER" id="PTHR30136:SF35">
    <property type="entry name" value="HTH-TYPE TRANSCRIPTIONAL REGULATOR RV1719"/>
    <property type="match status" value="1"/>
</dbReference>
<dbReference type="Gene3D" id="3.30.450.40">
    <property type="match status" value="1"/>
</dbReference>
<evidence type="ECO:0000313" key="6">
    <source>
        <dbReference type="EMBL" id="TDE08260.1"/>
    </source>
</evidence>
<dbReference type="SMART" id="SM00346">
    <property type="entry name" value="HTH_ICLR"/>
    <property type="match status" value="1"/>
</dbReference>
<dbReference type="Gene3D" id="1.10.10.10">
    <property type="entry name" value="Winged helix-like DNA-binding domain superfamily/Winged helix DNA-binding domain"/>
    <property type="match status" value="1"/>
</dbReference>